<accession>A0A4V2SCL0</accession>
<reference evidence="1 2" key="1">
    <citation type="submission" date="2019-03" db="EMBL/GenBank/DDBJ databases">
        <title>Genomic Encyclopedia of Type Strains, Phase IV (KMG-IV): sequencing the most valuable type-strain genomes for metagenomic binning, comparative biology and taxonomic classification.</title>
        <authorList>
            <person name="Goeker M."/>
        </authorList>
    </citation>
    <scope>NUCLEOTIDE SEQUENCE [LARGE SCALE GENOMIC DNA]</scope>
    <source>
        <strain evidence="1 2">DSM 25287</strain>
    </source>
</reference>
<name>A0A4V2SCL0_9GAMM</name>
<dbReference type="OrthoDB" id="7870498at2"/>
<protein>
    <submittedName>
        <fullName evidence="1">Hemin uptake protein hemP</fullName>
    </submittedName>
</protein>
<evidence type="ECO:0000313" key="2">
    <source>
        <dbReference type="Proteomes" id="UP000295765"/>
    </source>
</evidence>
<evidence type="ECO:0000313" key="1">
    <source>
        <dbReference type="EMBL" id="TCO79750.1"/>
    </source>
</evidence>
<dbReference type="RefSeq" id="WP_132544400.1">
    <property type="nucleotide sequence ID" value="NZ_SLWY01000017.1"/>
</dbReference>
<keyword evidence="2" id="KW-1185">Reference proteome</keyword>
<dbReference type="Gene3D" id="2.10.70.10">
    <property type="entry name" value="Complement Module, domain 1"/>
    <property type="match status" value="1"/>
</dbReference>
<gene>
    <name evidence="1" type="ORF">EV699_11759</name>
</gene>
<dbReference type="Proteomes" id="UP000295765">
    <property type="component" value="Unassembled WGS sequence"/>
</dbReference>
<dbReference type="EMBL" id="SLWY01000017">
    <property type="protein sequence ID" value="TCO79750.1"/>
    <property type="molecule type" value="Genomic_DNA"/>
</dbReference>
<dbReference type="InterPro" id="IPR019600">
    <property type="entry name" value="Hemin_uptake_protein_HemP"/>
</dbReference>
<organism evidence="1 2">
    <name type="scientific">Plasticicumulans lactativorans</name>
    <dbReference type="NCBI Taxonomy" id="1133106"/>
    <lineage>
        <taxon>Bacteria</taxon>
        <taxon>Pseudomonadati</taxon>
        <taxon>Pseudomonadota</taxon>
        <taxon>Gammaproteobacteria</taxon>
        <taxon>Candidatus Competibacteraceae</taxon>
        <taxon>Plasticicumulans</taxon>
    </lineage>
</organism>
<sequence>MTTQNLLSTVSRARPDAVAKPRRVSSGALLGGQRVVLIEHNGECYQLRHTLRGKLILTK</sequence>
<comment type="caution">
    <text evidence="1">The sequence shown here is derived from an EMBL/GenBank/DDBJ whole genome shotgun (WGS) entry which is preliminary data.</text>
</comment>
<dbReference type="Pfam" id="PF10636">
    <property type="entry name" value="hemP"/>
    <property type="match status" value="1"/>
</dbReference>
<proteinExistence type="predicted"/>
<dbReference type="AlphaFoldDB" id="A0A4V2SCL0"/>